<dbReference type="OrthoDB" id="5413827at2759"/>
<feature type="compositionally biased region" description="Basic residues" evidence="1">
    <location>
        <begin position="293"/>
        <end position="304"/>
    </location>
</feature>
<evidence type="ECO:0000259" key="2">
    <source>
        <dbReference type="Pfam" id="PF24864"/>
    </source>
</evidence>
<evidence type="ECO:0000256" key="1">
    <source>
        <dbReference type="SAM" id="MobiDB-lite"/>
    </source>
</evidence>
<feature type="region of interest" description="Disordered" evidence="1">
    <location>
        <begin position="1"/>
        <end position="33"/>
    </location>
</feature>
<organism evidence="3 4">
    <name type="scientific">Glonium stellatum</name>
    <dbReference type="NCBI Taxonomy" id="574774"/>
    <lineage>
        <taxon>Eukaryota</taxon>
        <taxon>Fungi</taxon>
        <taxon>Dikarya</taxon>
        <taxon>Ascomycota</taxon>
        <taxon>Pezizomycotina</taxon>
        <taxon>Dothideomycetes</taxon>
        <taxon>Pleosporomycetidae</taxon>
        <taxon>Gloniales</taxon>
        <taxon>Gloniaceae</taxon>
        <taxon>Glonium</taxon>
    </lineage>
</organism>
<evidence type="ECO:0000313" key="4">
    <source>
        <dbReference type="Proteomes" id="UP000250140"/>
    </source>
</evidence>
<feature type="domain" description="DUF7730" evidence="2">
    <location>
        <begin position="56"/>
        <end position="152"/>
    </location>
</feature>
<feature type="region of interest" description="Disordered" evidence="1">
    <location>
        <begin position="286"/>
        <end position="319"/>
    </location>
</feature>
<evidence type="ECO:0000313" key="3">
    <source>
        <dbReference type="EMBL" id="OCL11637.1"/>
    </source>
</evidence>
<sequence length="319" mass="36729">METVLQFSDTKPDGKGPTSQRRPLTIHDNPLNRRDRCISHSGSTSNLRNLTTHNSATPLLRLPRELRDYIWEYVCGGQLIHVKGNRGSLCYICSMDSPKSTHISCSKPMSKHLSLGLQSTSRQLYHETMPIFYGTNIFSFDHAKVWFRFMITLEPHEEWSGRFTTPLVRSLSGLKTLHVSIWLKMRATEFRRAKKQLMKEWAGVPRYQAGEQKMLYTGLGKLQRLRLDDVTCVVCDDEFVHACDDMLRFSGKTIEQLEREYRWTVADKRMLAEQVRTVLLGPGDEEYQEEAGKKKKGGKKKKKSRDLPGVCRSGRADLF</sequence>
<dbReference type="InterPro" id="IPR056632">
    <property type="entry name" value="DUF7730"/>
</dbReference>
<reference evidence="3 4" key="1">
    <citation type="journal article" date="2016" name="Nat. Commun.">
        <title>Ectomycorrhizal ecology is imprinted in the genome of the dominant symbiotic fungus Cenococcum geophilum.</title>
        <authorList>
            <consortium name="DOE Joint Genome Institute"/>
            <person name="Peter M."/>
            <person name="Kohler A."/>
            <person name="Ohm R.A."/>
            <person name="Kuo A."/>
            <person name="Krutzmann J."/>
            <person name="Morin E."/>
            <person name="Arend M."/>
            <person name="Barry K.W."/>
            <person name="Binder M."/>
            <person name="Choi C."/>
            <person name="Clum A."/>
            <person name="Copeland A."/>
            <person name="Grisel N."/>
            <person name="Haridas S."/>
            <person name="Kipfer T."/>
            <person name="LaButti K."/>
            <person name="Lindquist E."/>
            <person name="Lipzen A."/>
            <person name="Maire R."/>
            <person name="Meier B."/>
            <person name="Mihaltcheva S."/>
            <person name="Molinier V."/>
            <person name="Murat C."/>
            <person name="Poggeler S."/>
            <person name="Quandt C.A."/>
            <person name="Sperisen C."/>
            <person name="Tritt A."/>
            <person name="Tisserant E."/>
            <person name="Crous P.W."/>
            <person name="Henrissat B."/>
            <person name="Nehls U."/>
            <person name="Egli S."/>
            <person name="Spatafora J.W."/>
            <person name="Grigoriev I.V."/>
            <person name="Martin F.M."/>
        </authorList>
    </citation>
    <scope>NUCLEOTIDE SEQUENCE [LARGE SCALE GENOMIC DNA]</scope>
    <source>
        <strain evidence="3 4">CBS 207.34</strain>
    </source>
</reference>
<gene>
    <name evidence="3" type="ORF">AOQ84DRAFT_183112</name>
</gene>
<dbReference type="AlphaFoldDB" id="A0A8E2F6U4"/>
<dbReference type="EMBL" id="KV749020">
    <property type="protein sequence ID" value="OCL11637.1"/>
    <property type="molecule type" value="Genomic_DNA"/>
</dbReference>
<name>A0A8E2F6U4_9PEZI</name>
<dbReference type="Pfam" id="PF24864">
    <property type="entry name" value="DUF7730"/>
    <property type="match status" value="1"/>
</dbReference>
<protein>
    <recommendedName>
        <fullName evidence="2">DUF7730 domain-containing protein</fullName>
    </recommendedName>
</protein>
<dbReference type="PANTHER" id="PTHR38790">
    <property type="entry name" value="2EXR DOMAIN-CONTAINING PROTEIN-RELATED"/>
    <property type="match status" value="1"/>
</dbReference>
<keyword evidence="4" id="KW-1185">Reference proteome</keyword>
<proteinExistence type="predicted"/>
<dbReference type="Proteomes" id="UP000250140">
    <property type="component" value="Unassembled WGS sequence"/>
</dbReference>
<accession>A0A8E2F6U4</accession>